<evidence type="ECO:0000256" key="1">
    <source>
        <dbReference type="SAM" id="MobiDB-lite"/>
    </source>
</evidence>
<dbReference type="Proteomes" id="UP000482800">
    <property type="component" value="Unassembled WGS sequence"/>
</dbReference>
<dbReference type="AlphaFoldDB" id="A0A6V8K3K7"/>
<evidence type="ECO:0000313" key="3">
    <source>
        <dbReference type="EMBL" id="GFJ78324.1"/>
    </source>
</evidence>
<feature type="transmembrane region" description="Helical" evidence="2">
    <location>
        <begin position="179"/>
        <end position="199"/>
    </location>
</feature>
<reference evidence="3 4" key="1">
    <citation type="submission" date="2020-03" db="EMBL/GenBank/DDBJ databases">
        <title>Whole genome shotgun sequence of Phytohabitans houttuyneae NBRC 108639.</title>
        <authorList>
            <person name="Komaki H."/>
            <person name="Tamura T."/>
        </authorList>
    </citation>
    <scope>NUCLEOTIDE SEQUENCE [LARGE SCALE GENOMIC DNA]</scope>
    <source>
        <strain evidence="3 4">NBRC 108639</strain>
    </source>
</reference>
<proteinExistence type="predicted"/>
<reference evidence="3 4" key="2">
    <citation type="submission" date="2020-03" db="EMBL/GenBank/DDBJ databases">
        <authorList>
            <person name="Ichikawa N."/>
            <person name="Kimura A."/>
            <person name="Kitahashi Y."/>
            <person name="Uohara A."/>
        </authorList>
    </citation>
    <scope>NUCLEOTIDE SEQUENCE [LARGE SCALE GENOMIC DNA]</scope>
    <source>
        <strain evidence="3 4">NBRC 108639</strain>
    </source>
</reference>
<keyword evidence="2" id="KW-0472">Membrane</keyword>
<evidence type="ECO:0000313" key="4">
    <source>
        <dbReference type="Proteomes" id="UP000482800"/>
    </source>
</evidence>
<feature type="transmembrane region" description="Helical" evidence="2">
    <location>
        <begin position="234"/>
        <end position="253"/>
    </location>
</feature>
<evidence type="ECO:0000256" key="2">
    <source>
        <dbReference type="SAM" id="Phobius"/>
    </source>
</evidence>
<organism evidence="3 4">
    <name type="scientific">Phytohabitans houttuyneae</name>
    <dbReference type="NCBI Taxonomy" id="1076126"/>
    <lineage>
        <taxon>Bacteria</taxon>
        <taxon>Bacillati</taxon>
        <taxon>Actinomycetota</taxon>
        <taxon>Actinomycetes</taxon>
        <taxon>Micromonosporales</taxon>
        <taxon>Micromonosporaceae</taxon>
    </lineage>
</organism>
<keyword evidence="2" id="KW-0812">Transmembrane</keyword>
<dbReference type="RefSeq" id="WP_173056126.1">
    <property type="nucleotide sequence ID" value="NZ_BLPF01000001.1"/>
</dbReference>
<gene>
    <name evidence="3" type="ORF">Phou_025040</name>
</gene>
<feature type="region of interest" description="Disordered" evidence="1">
    <location>
        <begin position="333"/>
        <end position="369"/>
    </location>
</feature>
<name>A0A6V8K3K7_9ACTN</name>
<keyword evidence="2" id="KW-1133">Transmembrane helix</keyword>
<dbReference type="EMBL" id="BLPF01000001">
    <property type="protein sequence ID" value="GFJ78324.1"/>
    <property type="molecule type" value="Genomic_DNA"/>
</dbReference>
<sequence>MAEPHARQEKTDRRRKRVGGWREIVAARAALIEAQLESTRVDTEAWRITRASVHRHLRSALEAADRRRWFRGTYDWWTGAHVTAAWAHLHNAELLLVSVAAKEDLSAGRHAVIALLEQVFSQPDPRRAEARRQLIDDWPKPDDRERPAAVERAAYRTALQWGFTAADEQYARVRSLRNLIIGSTLFMLALVLALAWIGAAKPDLINLCFTNIAPGGAEVQSCPAGASGPSGWDVFLVELLGLVGGSLSAMVAIRGMRGTSTPYGVPVALALLKLPAGALVSLTALLLLGGEFFPGLSGLDSPQQIVAYALVLGYAQQLVTRLVDRQANTVLDRVPSAEPVPREQAPPRRRQRPRPRQGHRPTHWSPATP</sequence>
<feature type="compositionally biased region" description="Basic residues" evidence="1">
    <location>
        <begin position="347"/>
        <end position="362"/>
    </location>
</feature>
<accession>A0A6V8K3K7</accession>
<keyword evidence="4" id="KW-1185">Reference proteome</keyword>
<protein>
    <submittedName>
        <fullName evidence="3">Uncharacterized protein</fullName>
    </submittedName>
</protein>
<feature type="transmembrane region" description="Helical" evidence="2">
    <location>
        <begin position="265"/>
        <end position="293"/>
    </location>
</feature>
<comment type="caution">
    <text evidence="3">The sequence shown here is derived from an EMBL/GenBank/DDBJ whole genome shotgun (WGS) entry which is preliminary data.</text>
</comment>